<evidence type="ECO:0000313" key="5">
    <source>
        <dbReference type="EMBL" id="PWK88526.1"/>
    </source>
</evidence>
<dbReference type="PANTHER" id="PTHR46193:SF10">
    <property type="entry name" value="6-PHOSPHOGLUCONATE PHOSPHATASE"/>
    <property type="match status" value="1"/>
</dbReference>
<dbReference type="SFLD" id="SFLDS00003">
    <property type="entry name" value="Haloacid_Dehalogenase"/>
    <property type="match status" value="1"/>
</dbReference>
<keyword evidence="3" id="KW-0479">Metal-binding</keyword>
<dbReference type="InterPro" id="IPR036412">
    <property type="entry name" value="HAD-like_sf"/>
</dbReference>
<comment type="similarity">
    <text evidence="2">Belongs to the HAD-like hydrolase superfamily. CbbY/CbbZ/Gph/YieH family.</text>
</comment>
<dbReference type="OrthoDB" id="9800058at2"/>
<dbReference type="PANTHER" id="PTHR46193">
    <property type="entry name" value="6-PHOSPHOGLUCONATE PHOSPHATASE"/>
    <property type="match status" value="1"/>
</dbReference>
<comment type="cofactor">
    <cofactor evidence="1">
        <name>Mg(2+)</name>
        <dbReference type="ChEBI" id="CHEBI:18420"/>
    </cofactor>
</comment>
<keyword evidence="6" id="KW-1185">Reference proteome</keyword>
<dbReference type="InterPro" id="IPR006439">
    <property type="entry name" value="HAD-SF_hydro_IA"/>
</dbReference>
<evidence type="ECO:0000313" key="6">
    <source>
        <dbReference type="Proteomes" id="UP000245812"/>
    </source>
</evidence>
<name>A0A316I5H2_9GAMM</name>
<dbReference type="NCBIfam" id="TIGR01509">
    <property type="entry name" value="HAD-SF-IA-v3"/>
    <property type="match status" value="1"/>
</dbReference>
<dbReference type="GO" id="GO:0046872">
    <property type="term" value="F:metal ion binding"/>
    <property type="evidence" value="ECO:0007669"/>
    <property type="project" value="UniProtKB-KW"/>
</dbReference>
<dbReference type="SFLD" id="SFLDG01135">
    <property type="entry name" value="C1.5.6:_HAD__Beta-PGM__Phospha"/>
    <property type="match status" value="1"/>
</dbReference>
<dbReference type="InterPro" id="IPR023198">
    <property type="entry name" value="PGP-like_dom2"/>
</dbReference>
<dbReference type="Gene3D" id="1.10.150.240">
    <property type="entry name" value="Putative phosphatase, domain 2"/>
    <property type="match status" value="1"/>
</dbReference>
<proteinExistence type="inferred from homology"/>
<dbReference type="InterPro" id="IPR023214">
    <property type="entry name" value="HAD_sf"/>
</dbReference>
<dbReference type="SUPFAM" id="SSF56784">
    <property type="entry name" value="HAD-like"/>
    <property type="match status" value="1"/>
</dbReference>
<evidence type="ECO:0000256" key="3">
    <source>
        <dbReference type="ARBA" id="ARBA00022723"/>
    </source>
</evidence>
<dbReference type="AlphaFoldDB" id="A0A316I5H2"/>
<protein>
    <submittedName>
        <fullName evidence="5">HAD superfamily hydrolase (TIGR01509 family)</fullName>
    </submittedName>
</protein>
<dbReference type="InterPro" id="IPR051600">
    <property type="entry name" value="Beta-PGM-like"/>
</dbReference>
<dbReference type="GO" id="GO:0016787">
    <property type="term" value="F:hydrolase activity"/>
    <property type="evidence" value="ECO:0007669"/>
    <property type="project" value="UniProtKB-KW"/>
</dbReference>
<sequence length="226" mass="23149">MADAGVPAPFALVIFDCDGVLVDSETIINRVFARMLGEHGLALTPQETAELFTGKANAECLALAGAMLGRPLPAGFAADYDERARAALAAEVRAMPGIAEALDALDVPCAVASNGGHAKMRVTLGRAGLLHRFEGRLFGVEDVPRPKPAPDLYLHAARTLGVPPAACAVVEDSPTGVAAGVAAGMTVFGFAAHTPRARLREAGAHAVFDAMAGLPALLRAAPARPG</sequence>
<evidence type="ECO:0000256" key="2">
    <source>
        <dbReference type="ARBA" id="ARBA00006171"/>
    </source>
</evidence>
<keyword evidence="5" id="KW-0378">Hydrolase</keyword>
<dbReference type="SFLD" id="SFLDG01129">
    <property type="entry name" value="C1.5:_HAD__Beta-PGM__Phosphata"/>
    <property type="match status" value="1"/>
</dbReference>
<keyword evidence="4" id="KW-0460">Magnesium</keyword>
<dbReference type="Pfam" id="PF00702">
    <property type="entry name" value="Hydrolase"/>
    <property type="match status" value="1"/>
</dbReference>
<organism evidence="5 6">
    <name type="scientific">Fulvimonas soli</name>
    <dbReference type="NCBI Taxonomy" id="155197"/>
    <lineage>
        <taxon>Bacteria</taxon>
        <taxon>Pseudomonadati</taxon>
        <taxon>Pseudomonadota</taxon>
        <taxon>Gammaproteobacteria</taxon>
        <taxon>Lysobacterales</taxon>
        <taxon>Rhodanobacteraceae</taxon>
        <taxon>Fulvimonas</taxon>
    </lineage>
</organism>
<dbReference type="Gene3D" id="3.40.50.1000">
    <property type="entry name" value="HAD superfamily/HAD-like"/>
    <property type="match status" value="1"/>
</dbReference>
<dbReference type="RefSeq" id="WP_109723147.1">
    <property type="nucleotide sequence ID" value="NZ_MSZV01000008.1"/>
</dbReference>
<gene>
    <name evidence="5" type="ORF">C7456_10556</name>
</gene>
<evidence type="ECO:0000256" key="4">
    <source>
        <dbReference type="ARBA" id="ARBA00022842"/>
    </source>
</evidence>
<dbReference type="Proteomes" id="UP000245812">
    <property type="component" value="Unassembled WGS sequence"/>
</dbReference>
<comment type="caution">
    <text evidence="5">The sequence shown here is derived from an EMBL/GenBank/DDBJ whole genome shotgun (WGS) entry which is preliminary data.</text>
</comment>
<dbReference type="EMBL" id="QGHC01000005">
    <property type="protein sequence ID" value="PWK88526.1"/>
    <property type="molecule type" value="Genomic_DNA"/>
</dbReference>
<accession>A0A316I5H2</accession>
<dbReference type="CDD" id="cd07526">
    <property type="entry name" value="HAD_BPGM_like"/>
    <property type="match status" value="1"/>
</dbReference>
<evidence type="ECO:0000256" key="1">
    <source>
        <dbReference type="ARBA" id="ARBA00001946"/>
    </source>
</evidence>
<reference evidence="5 6" key="1">
    <citation type="submission" date="2018-05" db="EMBL/GenBank/DDBJ databases">
        <title>Genomic Encyclopedia of Type Strains, Phase IV (KMG-IV): sequencing the most valuable type-strain genomes for metagenomic binning, comparative biology and taxonomic classification.</title>
        <authorList>
            <person name="Goeker M."/>
        </authorList>
    </citation>
    <scope>NUCLEOTIDE SEQUENCE [LARGE SCALE GENOMIC DNA]</scope>
    <source>
        <strain evidence="5 6">DSM 14263</strain>
    </source>
</reference>